<comment type="subcellular location">
    <subcellularLocation>
        <location evidence="1">Membrane</location>
        <topology evidence="1">Single-pass type I membrane protein</topology>
    </subcellularLocation>
</comment>
<dbReference type="SUPFAM" id="SSF48726">
    <property type="entry name" value="Immunoglobulin"/>
    <property type="match status" value="2"/>
</dbReference>
<dbReference type="Pfam" id="PF13765">
    <property type="entry name" value="PRY"/>
    <property type="match status" value="1"/>
</dbReference>
<dbReference type="Proteomes" id="UP000472240">
    <property type="component" value="Chromosome 24"/>
</dbReference>
<dbReference type="GO" id="GO:0001817">
    <property type="term" value="P:regulation of cytokine production"/>
    <property type="evidence" value="ECO:0007669"/>
    <property type="project" value="TreeGrafter"/>
</dbReference>
<proteinExistence type="inferred from homology"/>
<keyword evidence="3 8" id="KW-0812">Transmembrane</keyword>
<sequence length="560" mass="63204">MAFGALVLTLLLSLLRLGSGHWQVMGPDKTVQLVVGEDAVFSCFLSPKISAEAMEVRFFREEFHAVVHLYREGKDQHDMQMPAYRGRTELLKDSIAEGHVSLRLKKVTLSDNGFYGCRFRSQNNDQEAIWEMQVSALGSAPLVSIMGFAEGGIQLLCKSSGWFPQPTVKWKGPQGHDFPSYSKVNTDRRGLFDVETSLIVQGNAGSISCSIQYPDQSREVESSVLIRETFFHFSPYRLASISLGVLCCVLSVAVVGLMISYSISKGKIWAELDWRRKHGVAALREARKHAVEVTLDPDTAHPQLYISDLKTVCYRNNCQEVTYSDKRFTRKCVVASQEFQTGKHYWEVDVGHNIMWCVGVCRDDVDRKVEYETLSSNNGFWVLRLKRQYQYFILNPHRINLSPRTPPTRIGVFLDYEGGTISFLNINDQSFIYTLTHQFEGLLRPYIQHYVNDEKNVTPIKICPVSQGSEKEAPSDTDNLEPIPQVTTPFLPRGNHTSHLRTLSFLSGSRTLQQTAAYLPDEEGWPIHVGSGVSCLEAGGKTADSTFCLHQFCSQRTFDK</sequence>
<dbReference type="Gene3D" id="2.60.40.10">
    <property type="entry name" value="Immunoglobulins"/>
    <property type="match status" value="2"/>
</dbReference>
<dbReference type="KEGG" id="rfq:117016852"/>
<comment type="similarity">
    <text evidence="2">Belongs to the immunoglobulin superfamily. BTN/MOG family.</text>
</comment>
<dbReference type="SUPFAM" id="SSF49899">
    <property type="entry name" value="Concanavalin A-like lectins/glucanases"/>
    <property type="match status" value="1"/>
</dbReference>
<evidence type="ECO:0000256" key="8">
    <source>
        <dbReference type="SAM" id="Phobius"/>
    </source>
</evidence>
<feature type="domain" description="Ig-like" evidence="11">
    <location>
        <begin position="141"/>
        <end position="221"/>
    </location>
</feature>
<dbReference type="FunFam" id="2.60.120.920:FF:000073">
    <property type="entry name" value="Butyrophilin like 3"/>
    <property type="match status" value="1"/>
</dbReference>
<dbReference type="FunFam" id="2.60.40.10:FF:000208">
    <property type="entry name" value="Butyrophilin subfamily 1 member A1"/>
    <property type="match status" value="1"/>
</dbReference>
<dbReference type="InterPro" id="IPR013320">
    <property type="entry name" value="ConA-like_dom_sf"/>
</dbReference>
<dbReference type="SMART" id="SM00406">
    <property type="entry name" value="IGv"/>
    <property type="match status" value="1"/>
</dbReference>
<evidence type="ECO:0000256" key="9">
    <source>
        <dbReference type="SAM" id="SignalP"/>
    </source>
</evidence>
<dbReference type="PROSITE" id="PS50835">
    <property type="entry name" value="IG_LIKE"/>
    <property type="match status" value="2"/>
</dbReference>
<dbReference type="Pfam" id="PF22705">
    <property type="entry name" value="C2-set_3"/>
    <property type="match status" value="1"/>
</dbReference>
<feature type="domain" description="Ig-like" evidence="11">
    <location>
        <begin position="36"/>
        <end position="135"/>
    </location>
</feature>
<keyword evidence="6 8" id="KW-0472">Membrane</keyword>
<dbReference type="InterPro" id="IPR003599">
    <property type="entry name" value="Ig_sub"/>
</dbReference>
<dbReference type="FunFam" id="2.60.40.10:FF:000088">
    <property type="entry name" value="Butyrophilin subfamily 1 member A1"/>
    <property type="match status" value="1"/>
</dbReference>
<dbReference type="RefSeq" id="XP_032952491.1">
    <property type="nucleotide sequence ID" value="XM_033096600.1"/>
</dbReference>
<dbReference type="GeneTree" id="ENSGT00940000163611"/>
<feature type="transmembrane region" description="Helical" evidence="8">
    <location>
        <begin position="238"/>
        <end position="259"/>
    </location>
</feature>
<evidence type="ECO:0000313" key="12">
    <source>
        <dbReference type="Ensembl" id="ENSRFEP00010032917.1"/>
    </source>
</evidence>
<dbReference type="InterPro" id="IPR007110">
    <property type="entry name" value="Ig-like_dom"/>
</dbReference>
<feature type="signal peptide" evidence="9">
    <location>
        <begin position="1"/>
        <end position="20"/>
    </location>
</feature>
<dbReference type="InterPro" id="IPR006574">
    <property type="entry name" value="PRY"/>
</dbReference>
<dbReference type="InterPro" id="IPR050504">
    <property type="entry name" value="IgSF_BTN/MOG"/>
</dbReference>
<dbReference type="PROSITE" id="PS50188">
    <property type="entry name" value="B302_SPRY"/>
    <property type="match status" value="1"/>
</dbReference>
<evidence type="ECO:0000256" key="7">
    <source>
        <dbReference type="ARBA" id="ARBA00023319"/>
    </source>
</evidence>
<evidence type="ECO:0000256" key="1">
    <source>
        <dbReference type="ARBA" id="ARBA00004479"/>
    </source>
</evidence>
<organism evidence="12 13">
    <name type="scientific">Rhinolophus ferrumequinum</name>
    <name type="common">Greater horseshoe bat</name>
    <dbReference type="NCBI Taxonomy" id="59479"/>
    <lineage>
        <taxon>Eukaryota</taxon>
        <taxon>Metazoa</taxon>
        <taxon>Chordata</taxon>
        <taxon>Craniata</taxon>
        <taxon>Vertebrata</taxon>
        <taxon>Euteleostomi</taxon>
        <taxon>Mammalia</taxon>
        <taxon>Eutheria</taxon>
        <taxon>Laurasiatheria</taxon>
        <taxon>Chiroptera</taxon>
        <taxon>Yinpterochiroptera</taxon>
        <taxon>Rhinolophoidea</taxon>
        <taxon>Rhinolophidae</taxon>
        <taxon>Rhinolophinae</taxon>
        <taxon>Rhinolophus</taxon>
    </lineage>
</organism>
<dbReference type="InterPro" id="IPR043136">
    <property type="entry name" value="B30.2/SPRY_sf"/>
</dbReference>
<keyword evidence="13" id="KW-1185">Reference proteome</keyword>
<dbReference type="SMART" id="SM00589">
    <property type="entry name" value="PRY"/>
    <property type="match status" value="1"/>
</dbReference>
<dbReference type="Pfam" id="PF00622">
    <property type="entry name" value="SPRY"/>
    <property type="match status" value="1"/>
</dbReference>
<dbReference type="PRINTS" id="PR01407">
    <property type="entry name" value="BUTYPHLNCDUF"/>
</dbReference>
<dbReference type="GO" id="GO:0009897">
    <property type="term" value="C:external side of plasma membrane"/>
    <property type="evidence" value="ECO:0007669"/>
    <property type="project" value="TreeGrafter"/>
</dbReference>
<evidence type="ECO:0000256" key="2">
    <source>
        <dbReference type="ARBA" id="ARBA00007591"/>
    </source>
</evidence>
<protein>
    <recommendedName>
        <fullName evidence="14">Butyrophilin like 3</fullName>
    </recommendedName>
</protein>
<reference evidence="12 13" key="2">
    <citation type="journal article" date="2018" name="Annu Rev Anim Biosci">
        <title>Bat Biology, Genomes, and the Bat1K Project: To Generate Chromosome-Level Genomes for All Living Bat Species.</title>
        <authorList>
            <person name="Teeling E.C."/>
            <person name="Vernes S.C."/>
            <person name="Davalos L.M."/>
            <person name="Ray D.A."/>
            <person name="Gilbert M.T.P."/>
            <person name="Myers E."/>
        </authorList>
    </citation>
    <scope>NUCLEOTIDE SEQUENCE</scope>
</reference>
<gene>
    <name evidence="12" type="primary">LOC117016852</name>
</gene>
<dbReference type="GO" id="GO:0005102">
    <property type="term" value="F:signaling receptor binding"/>
    <property type="evidence" value="ECO:0007669"/>
    <property type="project" value="TreeGrafter"/>
</dbReference>
<name>A0A671G4U4_RHIFE</name>
<evidence type="ECO:0008006" key="14">
    <source>
        <dbReference type="Google" id="ProtNLM"/>
    </source>
</evidence>
<evidence type="ECO:0000256" key="3">
    <source>
        <dbReference type="ARBA" id="ARBA00022692"/>
    </source>
</evidence>
<dbReference type="InterPro" id="IPR003877">
    <property type="entry name" value="SPRY_dom"/>
</dbReference>
<reference evidence="13" key="3">
    <citation type="submission" date="2018-12" db="EMBL/GenBank/DDBJ databases">
        <title>G10K-VGP greater horseshoe bat female genome, primary haplotype.</title>
        <authorList>
            <person name="Teeling E."/>
            <person name="Myers G."/>
            <person name="Vernes S."/>
            <person name="Pippel M."/>
            <person name="Winkler S."/>
            <person name="Fedrigo O."/>
            <person name="Rhie A."/>
            <person name="Koren S."/>
            <person name="Phillippy A."/>
            <person name="Lewin H."/>
            <person name="Damas J."/>
            <person name="Howe K."/>
            <person name="Mountcastle J."/>
            <person name="Jarvis E.D."/>
        </authorList>
    </citation>
    <scope>NUCLEOTIDE SEQUENCE [LARGE SCALE GENOMIC DNA]</scope>
</reference>
<evidence type="ECO:0000256" key="5">
    <source>
        <dbReference type="ARBA" id="ARBA00022989"/>
    </source>
</evidence>
<reference evidence="12" key="4">
    <citation type="submission" date="2025-08" db="UniProtKB">
        <authorList>
            <consortium name="Ensembl"/>
        </authorList>
    </citation>
    <scope>IDENTIFICATION</scope>
</reference>
<keyword evidence="5 8" id="KW-1133">Transmembrane helix</keyword>
<dbReference type="CDD" id="cd13733">
    <property type="entry name" value="SPRY_PRY_C-I_1"/>
    <property type="match status" value="1"/>
</dbReference>
<dbReference type="InterPro" id="IPR013783">
    <property type="entry name" value="Ig-like_fold"/>
</dbReference>
<evidence type="ECO:0000259" key="11">
    <source>
        <dbReference type="PROSITE" id="PS50835"/>
    </source>
</evidence>
<dbReference type="InterPro" id="IPR036179">
    <property type="entry name" value="Ig-like_dom_sf"/>
</dbReference>
<dbReference type="InterPro" id="IPR003879">
    <property type="entry name" value="Butyrophylin_SPRY"/>
</dbReference>
<keyword evidence="7" id="KW-0393">Immunoglobulin domain</keyword>
<dbReference type="AlphaFoldDB" id="A0A671G4U4"/>
<keyword evidence="4 9" id="KW-0732">Signal</keyword>
<evidence type="ECO:0000256" key="4">
    <source>
        <dbReference type="ARBA" id="ARBA00022729"/>
    </source>
</evidence>
<reference evidence="12" key="5">
    <citation type="submission" date="2025-09" db="UniProtKB">
        <authorList>
            <consortium name="Ensembl"/>
        </authorList>
    </citation>
    <scope>IDENTIFICATION</scope>
</reference>
<dbReference type="PANTHER" id="PTHR24100">
    <property type="entry name" value="BUTYROPHILIN"/>
    <property type="match status" value="1"/>
</dbReference>
<dbReference type="InterPro" id="IPR013106">
    <property type="entry name" value="Ig_V-set"/>
</dbReference>
<dbReference type="InParanoid" id="A0A671G4U4"/>
<evidence type="ECO:0000256" key="6">
    <source>
        <dbReference type="ARBA" id="ARBA00023136"/>
    </source>
</evidence>
<feature type="domain" description="B30.2/SPRY" evidence="10">
    <location>
        <begin position="273"/>
        <end position="465"/>
    </location>
</feature>
<accession>A0A671G4U4</accession>
<dbReference type="Gene3D" id="2.60.120.920">
    <property type="match status" value="1"/>
</dbReference>
<evidence type="ECO:0000259" key="10">
    <source>
        <dbReference type="PROSITE" id="PS50188"/>
    </source>
</evidence>
<dbReference type="GO" id="GO:0050852">
    <property type="term" value="P:T cell receptor signaling pathway"/>
    <property type="evidence" value="ECO:0007669"/>
    <property type="project" value="TreeGrafter"/>
</dbReference>
<feature type="chain" id="PRO_5025516575" description="Butyrophilin like 3" evidence="9">
    <location>
        <begin position="21"/>
        <end position="560"/>
    </location>
</feature>
<dbReference type="SMART" id="SM00409">
    <property type="entry name" value="IG"/>
    <property type="match status" value="1"/>
</dbReference>
<evidence type="ECO:0000313" key="13">
    <source>
        <dbReference type="Proteomes" id="UP000472240"/>
    </source>
</evidence>
<dbReference type="Pfam" id="PF07686">
    <property type="entry name" value="V-set"/>
    <property type="match status" value="1"/>
</dbReference>
<dbReference type="SMART" id="SM00449">
    <property type="entry name" value="SPRY"/>
    <property type="match status" value="1"/>
</dbReference>
<dbReference type="PANTHER" id="PTHR24100:SF108">
    <property type="entry name" value="BUTYROPHILIN-LIKE PROTEIN 8"/>
    <property type="match status" value="1"/>
</dbReference>
<dbReference type="Ensembl" id="ENSRFET00010035648.1">
    <property type="protein sequence ID" value="ENSRFEP00010032917.1"/>
    <property type="gene ID" value="ENSRFEG00010021617.1"/>
</dbReference>
<reference evidence="12 13" key="1">
    <citation type="journal article" date="2015" name="Annu Rev Anim Biosci">
        <title>The Genome 10K Project: a way forward.</title>
        <authorList>
            <person name="Koepfli K.P."/>
            <person name="Paten B."/>
            <person name="O'Brien S.J."/>
            <person name="Koepfli K.P."/>
            <person name="Paten B."/>
            <person name="Antunes A."/>
            <person name="Belov K."/>
            <person name="Bustamante C."/>
            <person name="Castoe T.A."/>
            <person name="Clawson H."/>
            <person name="Crawford A.J."/>
            <person name="Diekhans M."/>
            <person name="Distel D."/>
            <person name="Durbin R."/>
            <person name="Earl D."/>
            <person name="Fujita M.K."/>
            <person name="Gamble T."/>
            <person name="Georges A."/>
            <person name="Gemmell N."/>
            <person name="Gilbert M.T."/>
            <person name="Graves J.M."/>
            <person name="Green R.E."/>
            <person name="Hickey G."/>
            <person name="Jarvis E.D."/>
            <person name="Johnson W."/>
            <person name="Komissarov A."/>
            <person name="Korf I."/>
            <person name="Kuhn R."/>
            <person name="Larkin D.M."/>
            <person name="Lewin H."/>
            <person name="Lopez J.V."/>
            <person name="Ma J."/>
            <person name="Marques-Bonet T."/>
            <person name="Miller W."/>
            <person name="Murphy R."/>
            <person name="Pevzner P."/>
            <person name="Shapiro B."/>
            <person name="Steiner C."/>
            <person name="Tamazian G."/>
            <person name="Venkatesh B."/>
            <person name="Wang J."/>
            <person name="Wayne R."/>
            <person name="Wiley E."/>
            <person name="Yang H."/>
            <person name="Zhang G."/>
            <person name="Haussler D."/>
            <person name="Ryder O."/>
            <person name="O'Brien S.J."/>
        </authorList>
    </citation>
    <scope>NUCLEOTIDE SEQUENCE</scope>
</reference>
<dbReference type="InterPro" id="IPR053896">
    <property type="entry name" value="BTN3A2-like_Ig-C"/>
</dbReference>
<dbReference type="GeneID" id="117016852"/>
<dbReference type="CDD" id="cd05713">
    <property type="entry name" value="IgV_MOG_like"/>
    <property type="match status" value="1"/>
</dbReference>
<dbReference type="InterPro" id="IPR001870">
    <property type="entry name" value="B30.2/SPRY"/>
</dbReference>